<dbReference type="Proteomes" id="UP001145021">
    <property type="component" value="Unassembled WGS sequence"/>
</dbReference>
<feature type="compositionally biased region" description="Low complexity" evidence="1">
    <location>
        <begin position="308"/>
        <end position="319"/>
    </location>
</feature>
<feature type="compositionally biased region" description="Low complexity" evidence="1">
    <location>
        <begin position="20"/>
        <end position="45"/>
    </location>
</feature>
<evidence type="ECO:0000256" key="1">
    <source>
        <dbReference type="SAM" id="MobiDB-lite"/>
    </source>
</evidence>
<dbReference type="EMBL" id="JANBOH010000123">
    <property type="protein sequence ID" value="KAJ1645119.1"/>
    <property type="molecule type" value="Genomic_DNA"/>
</dbReference>
<keyword evidence="4" id="KW-1185">Reference proteome</keyword>
<evidence type="ECO:0000313" key="4">
    <source>
        <dbReference type="Proteomes" id="UP001145021"/>
    </source>
</evidence>
<reference evidence="3" key="1">
    <citation type="submission" date="2022-07" db="EMBL/GenBank/DDBJ databases">
        <title>Phylogenomic reconstructions and comparative analyses of Kickxellomycotina fungi.</title>
        <authorList>
            <person name="Reynolds N.K."/>
            <person name="Stajich J.E."/>
            <person name="Barry K."/>
            <person name="Grigoriev I.V."/>
            <person name="Crous P."/>
            <person name="Smith M.E."/>
        </authorList>
    </citation>
    <scope>NUCLEOTIDE SEQUENCE</scope>
    <source>
        <strain evidence="3">NBRC 105413</strain>
    </source>
</reference>
<dbReference type="Gene3D" id="1.20.120.20">
    <property type="entry name" value="Apolipoprotein"/>
    <property type="match status" value="1"/>
</dbReference>
<dbReference type="AlphaFoldDB" id="A0A9W7XK24"/>
<keyword evidence="2" id="KW-0812">Transmembrane</keyword>
<sequence>MARNRNSSSSKKSRSKRSSRSASVSISPASTPATAATPTETPVSETVEETTEPQINEGGEKSERNAQDQSVLEPSSQNDADTDAKDAAIEEAQEVSEEPAAENNEEKDAEKTEDNKYIVDISDLAAQREATEDLLDDLISFSEPAVEPESATKNHTPEEDEEEEEATPTAVAAIANSVNMEDSQAELLASNLDDSMYRSAMNDSTIDELHVLESSQDMGTSEIHENDILDSIRSIESTDRKYVVTPSAFVADKNAEEINSRPESAANDINDISADEAASAAAEVQASKQQIEASADTGSAELDKQQIETVAEEATASSDAAAKIIAEPIDQSMAESYVHVGEESGLLDKSDSAIVPEKHISSVENDNTVSQDMTKREGSEQVERAANKASDAANDAGKKTSRAISDAEDIVEDGANGLSKKANRAAFDAKDAAKSASNDLSKKARDAADSTADAANDAASKARDVFDNASKSMRDAASNVNDKAHDAMSKARESGEKLAKKARQEAEEAEKAVKKQAKETPPATLRALGIVAAALAVVSGYYFRLPGRENQRLGFSSGVASAVIGLGTLATAFIKRNA</sequence>
<accession>A0A9W7XK24</accession>
<feature type="compositionally biased region" description="Basic and acidic residues" evidence="1">
    <location>
        <begin position="348"/>
        <end position="361"/>
    </location>
</feature>
<feature type="transmembrane region" description="Helical" evidence="2">
    <location>
        <begin position="555"/>
        <end position="574"/>
    </location>
</feature>
<feature type="compositionally biased region" description="Basic and acidic residues" evidence="1">
    <location>
        <begin position="482"/>
        <end position="518"/>
    </location>
</feature>
<gene>
    <name evidence="3" type="ORF">LPJ64_003268</name>
</gene>
<feature type="compositionally biased region" description="Basic and acidic residues" evidence="1">
    <location>
        <begin position="373"/>
        <end position="386"/>
    </location>
</feature>
<comment type="caution">
    <text evidence="3">The sequence shown here is derived from an EMBL/GenBank/DDBJ whole genome shotgun (WGS) entry which is preliminary data.</text>
</comment>
<organism evidence="3 4">
    <name type="scientific">Coemansia asiatica</name>
    <dbReference type="NCBI Taxonomy" id="1052880"/>
    <lineage>
        <taxon>Eukaryota</taxon>
        <taxon>Fungi</taxon>
        <taxon>Fungi incertae sedis</taxon>
        <taxon>Zoopagomycota</taxon>
        <taxon>Kickxellomycotina</taxon>
        <taxon>Kickxellomycetes</taxon>
        <taxon>Kickxellales</taxon>
        <taxon>Kickxellaceae</taxon>
        <taxon>Coemansia</taxon>
    </lineage>
</organism>
<feature type="transmembrane region" description="Helical" evidence="2">
    <location>
        <begin position="523"/>
        <end position="543"/>
    </location>
</feature>
<proteinExistence type="predicted"/>
<protein>
    <submittedName>
        <fullName evidence="3">Uncharacterized protein</fullName>
    </submittedName>
</protein>
<feature type="compositionally biased region" description="Polar residues" evidence="1">
    <location>
        <begin position="67"/>
        <end position="79"/>
    </location>
</feature>
<evidence type="ECO:0000256" key="2">
    <source>
        <dbReference type="SAM" id="Phobius"/>
    </source>
</evidence>
<feature type="region of interest" description="Disordered" evidence="1">
    <location>
        <begin position="136"/>
        <end position="168"/>
    </location>
</feature>
<feature type="compositionally biased region" description="Low complexity" evidence="1">
    <location>
        <begin position="449"/>
        <end position="459"/>
    </location>
</feature>
<feature type="compositionally biased region" description="Polar residues" evidence="1">
    <location>
        <begin position="362"/>
        <end position="372"/>
    </location>
</feature>
<feature type="region of interest" description="Disordered" evidence="1">
    <location>
        <begin position="276"/>
        <end position="319"/>
    </location>
</feature>
<evidence type="ECO:0000313" key="3">
    <source>
        <dbReference type="EMBL" id="KAJ1645119.1"/>
    </source>
</evidence>
<feature type="compositionally biased region" description="Basic and acidic residues" evidence="1">
    <location>
        <begin position="104"/>
        <end position="116"/>
    </location>
</feature>
<feature type="region of interest" description="Disordered" evidence="1">
    <location>
        <begin position="1"/>
        <end position="116"/>
    </location>
</feature>
<feature type="compositionally biased region" description="Acidic residues" evidence="1">
    <location>
        <begin position="89"/>
        <end position="103"/>
    </location>
</feature>
<keyword evidence="2" id="KW-0472">Membrane</keyword>
<feature type="region of interest" description="Disordered" evidence="1">
    <location>
        <begin position="348"/>
        <end position="520"/>
    </location>
</feature>
<keyword evidence="2" id="KW-1133">Transmembrane helix</keyword>
<name>A0A9W7XK24_9FUNG</name>